<dbReference type="EMBL" id="KY612839">
    <property type="protein sequence ID" value="ARM71005.1"/>
    <property type="molecule type" value="Genomic_DNA"/>
</dbReference>
<proteinExistence type="predicted"/>
<keyword evidence="2" id="KW-1185">Reference proteome</keyword>
<evidence type="ECO:0000313" key="2">
    <source>
        <dbReference type="Proteomes" id="UP000225564"/>
    </source>
</evidence>
<sequence length="52" mass="6443">MRLIKLNLKGDCYRSNILRPHKYFNHEYAFIHNNKWSQIYYDPNHNTSRFKG</sequence>
<dbReference type="Proteomes" id="UP000225564">
    <property type="component" value="Segment"/>
</dbReference>
<accession>A0A1W6JUX3</accession>
<protein>
    <submittedName>
        <fullName evidence="1">Uncharacterized protein</fullName>
    </submittedName>
</protein>
<gene>
    <name evidence="1" type="ORF">pVco5_017</name>
</gene>
<organism evidence="1 2">
    <name type="scientific">Vibrio phage pVco-5</name>
    <dbReference type="NCBI Taxonomy" id="1965485"/>
    <lineage>
        <taxon>Viruses</taxon>
        <taxon>Duplodnaviria</taxon>
        <taxon>Heunggongvirae</taxon>
        <taxon>Uroviricota</taxon>
        <taxon>Caudoviricetes</taxon>
        <taxon>Schitoviridae</taxon>
        <taxon>Vicoquintavirus</taxon>
        <taxon>Vicoquintavirus Pvco5</taxon>
    </lineage>
</organism>
<reference evidence="1 2" key="1">
    <citation type="submission" date="2017-02" db="EMBL/GenBank/DDBJ databases">
        <title>Comeplete genome sequence of Bacteriophage pVco-5, that infects Vibrio corallilyticus.</title>
        <authorList>
            <person name="Kim H.J."/>
            <person name="Park S.C."/>
        </authorList>
    </citation>
    <scope>NUCLEOTIDE SEQUENCE [LARGE SCALE GENOMIC DNA]</scope>
</reference>
<evidence type="ECO:0000313" key="1">
    <source>
        <dbReference type="EMBL" id="ARM71005.1"/>
    </source>
</evidence>
<name>A0A1W6JUX3_9CAUD</name>